<keyword evidence="3" id="KW-1185">Reference proteome</keyword>
<sequence>MASKMPVTTLAFMVACGCVVLSDGALAQDGVADALLDRMLNSVAIEDGTFSYERVDLDGERLTFSDVLVTPEGGQPVPIDTVIFDGVSRSAAGDFNVAQILIPTLQVSQTGGRVTVEDIMVSGVDLFADAGRRASYDQAMTGPVNLVMDGVTVFSAVSTSLEVTPSASGAIETSVEASGIEIPAEMAGHPSAVSAMKAMGYDTLTGSMHLTSNWNETTGALAVPDLSLMLDEMGILTFSFEMEALDTAPWAMMRGGETMRSEAQARAALADAMGSAVLSNGSIRFLDTGLTGRILAYTGSTQGLNAAEMTSVSRMMLPLAVARLGHPRLQAEILEVANAFLIEPDTFEIKVAPAQPVPVMQIAAAAMMFPQALPDLLNLSVSNFDLSDPLPSR</sequence>
<accession>A0A3Q8XRD8</accession>
<evidence type="ECO:0008006" key="4">
    <source>
        <dbReference type="Google" id="ProtNLM"/>
    </source>
</evidence>
<name>A0A3Q8XRD8_9HYPH</name>
<dbReference type="AlphaFoldDB" id="A0A3Q8XRD8"/>
<dbReference type="KEGG" id="abaw:D5400_15070"/>
<protein>
    <recommendedName>
        <fullName evidence="4">DUF2125 domain-containing protein</fullName>
    </recommendedName>
</protein>
<evidence type="ECO:0000256" key="1">
    <source>
        <dbReference type="SAM" id="SignalP"/>
    </source>
</evidence>
<evidence type="ECO:0000313" key="3">
    <source>
        <dbReference type="Proteomes" id="UP000268192"/>
    </source>
</evidence>
<proteinExistence type="predicted"/>
<keyword evidence="1" id="KW-0732">Signal</keyword>
<evidence type="ECO:0000313" key="2">
    <source>
        <dbReference type="EMBL" id="AZN72417.1"/>
    </source>
</evidence>
<reference evidence="2 3" key="1">
    <citation type="submission" date="2018-09" db="EMBL/GenBank/DDBJ databases">
        <title>Marinorhizobium profundi gen. nov., sp. nov., isolated from a deep-sea sediment sample from the New Britain Trench and proposal of Marinorhizobiaceae fam. nov. in the order Rhizobiales of the class Alphaproteobacteria.</title>
        <authorList>
            <person name="Cao J."/>
        </authorList>
    </citation>
    <scope>NUCLEOTIDE SEQUENCE [LARGE SCALE GENOMIC DNA]</scope>
    <source>
        <strain evidence="2 3">WS11</strain>
    </source>
</reference>
<dbReference type="RefSeq" id="WP_126010740.1">
    <property type="nucleotide sequence ID" value="NZ_CP032509.1"/>
</dbReference>
<organism evidence="2 3">
    <name type="scientific">Georhizobium profundi</name>
    <dbReference type="NCBI Taxonomy" id="2341112"/>
    <lineage>
        <taxon>Bacteria</taxon>
        <taxon>Pseudomonadati</taxon>
        <taxon>Pseudomonadota</taxon>
        <taxon>Alphaproteobacteria</taxon>
        <taxon>Hyphomicrobiales</taxon>
        <taxon>Rhizobiaceae</taxon>
        <taxon>Georhizobium</taxon>
    </lineage>
</organism>
<dbReference type="PROSITE" id="PS51257">
    <property type="entry name" value="PROKAR_LIPOPROTEIN"/>
    <property type="match status" value="1"/>
</dbReference>
<dbReference type="Proteomes" id="UP000268192">
    <property type="component" value="Chromosome"/>
</dbReference>
<feature type="chain" id="PRO_5018597506" description="DUF2125 domain-containing protein" evidence="1">
    <location>
        <begin position="28"/>
        <end position="393"/>
    </location>
</feature>
<dbReference type="OrthoDB" id="7824623at2"/>
<feature type="signal peptide" evidence="1">
    <location>
        <begin position="1"/>
        <end position="27"/>
    </location>
</feature>
<dbReference type="EMBL" id="CP032509">
    <property type="protein sequence ID" value="AZN72417.1"/>
    <property type="molecule type" value="Genomic_DNA"/>
</dbReference>
<gene>
    <name evidence="2" type="ORF">D5400_15070</name>
</gene>